<keyword evidence="3" id="KW-1185">Reference proteome</keyword>
<evidence type="ECO:0000313" key="3">
    <source>
        <dbReference type="Proteomes" id="UP000719766"/>
    </source>
</evidence>
<name>A0A9P7DI01_9AGAM</name>
<dbReference type="Proteomes" id="UP000719766">
    <property type="component" value="Unassembled WGS sequence"/>
</dbReference>
<dbReference type="RefSeq" id="XP_041160052.1">
    <property type="nucleotide sequence ID" value="XM_041306610.1"/>
</dbReference>
<proteinExistence type="predicted"/>
<gene>
    <name evidence="2" type="ORF">HD556DRAFT_1443442</name>
</gene>
<accession>A0A9P7DI01</accession>
<dbReference type="AlphaFoldDB" id="A0A9P7DI01"/>
<dbReference type="GeneID" id="64600374"/>
<comment type="caution">
    <text evidence="2">The sequence shown here is derived from an EMBL/GenBank/DDBJ whole genome shotgun (WGS) entry which is preliminary data.</text>
</comment>
<reference evidence="2" key="1">
    <citation type="journal article" date="2020" name="New Phytol.">
        <title>Comparative genomics reveals dynamic genome evolution in host specialist ectomycorrhizal fungi.</title>
        <authorList>
            <person name="Lofgren L.A."/>
            <person name="Nguyen N.H."/>
            <person name="Vilgalys R."/>
            <person name="Ruytinx J."/>
            <person name="Liao H.L."/>
            <person name="Branco S."/>
            <person name="Kuo A."/>
            <person name="LaButti K."/>
            <person name="Lipzen A."/>
            <person name="Andreopoulos W."/>
            <person name="Pangilinan J."/>
            <person name="Riley R."/>
            <person name="Hundley H."/>
            <person name="Na H."/>
            <person name="Barry K."/>
            <person name="Grigoriev I.V."/>
            <person name="Stajich J.E."/>
            <person name="Kennedy P.G."/>
        </authorList>
    </citation>
    <scope>NUCLEOTIDE SEQUENCE</scope>
    <source>
        <strain evidence="2">S12</strain>
    </source>
</reference>
<dbReference type="EMBL" id="JABBWE010000029">
    <property type="protein sequence ID" value="KAG1793654.1"/>
    <property type="molecule type" value="Genomic_DNA"/>
</dbReference>
<evidence type="ECO:0000256" key="1">
    <source>
        <dbReference type="SAM" id="MobiDB-lite"/>
    </source>
</evidence>
<evidence type="ECO:0000313" key="2">
    <source>
        <dbReference type="EMBL" id="KAG1793654.1"/>
    </source>
</evidence>
<feature type="compositionally biased region" description="Basic and acidic residues" evidence="1">
    <location>
        <begin position="15"/>
        <end position="42"/>
    </location>
</feature>
<sequence length="341" mass="39132">MFAWLENIISCELPHDKGPIPEHSAADTKKPLRPKEDIDPHLDQQPQATELDDQSFEYEFTEFLRRLAVECNWHMHNDTCYKHLKHGKKRGDANCQMRLDGTVQEQTMLDVETGSIELRWWWGHINNFTDLILFLLQCNTDTQFIGSGEAAKAAVFYITEYITKGNVPMYVGLQALDFATKMHDAKYINAESVNEAHKRRNLITKSVNAMMGRQETSHQQVMSYLVGGRDHYTSHTFKPFKWFEFVNAATKFEHDAKVLEPDDVADNESTITPAEAITVNILTHDVEFTSDLQDYILRPSDVNFANLTLWEFAESVIKEKGKLDVESHDDGKSDDSLLVED</sequence>
<feature type="region of interest" description="Disordered" evidence="1">
    <location>
        <begin position="15"/>
        <end position="48"/>
    </location>
</feature>
<protein>
    <submittedName>
        <fullName evidence="2">Uncharacterized protein</fullName>
    </submittedName>
</protein>
<organism evidence="2 3">
    <name type="scientific">Suillus plorans</name>
    <dbReference type="NCBI Taxonomy" id="116603"/>
    <lineage>
        <taxon>Eukaryota</taxon>
        <taxon>Fungi</taxon>
        <taxon>Dikarya</taxon>
        <taxon>Basidiomycota</taxon>
        <taxon>Agaricomycotina</taxon>
        <taxon>Agaricomycetes</taxon>
        <taxon>Agaricomycetidae</taxon>
        <taxon>Boletales</taxon>
        <taxon>Suillineae</taxon>
        <taxon>Suillaceae</taxon>
        <taxon>Suillus</taxon>
    </lineage>
</organism>
<dbReference type="OrthoDB" id="3267861at2759"/>